<dbReference type="PROSITE" id="PS51257">
    <property type="entry name" value="PROKAR_LIPOPROTEIN"/>
    <property type="match status" value="1"/>
</dbReference>
<dbReference type="InterPro" id="IPR017452">
    <property type="entry name" value="GPCR_Rhodpsn_7TM"/>
</dbReference>
<comment type="subcellular location">
    <subcellularLocation>
        <location evidence="1">Membrane</location>
    </subcellularLocation>
</comment>
<dbReference type="Gene3D" id="1.20.1070.10">
    <property type="entry name" value="Rhodopsin 7-helix transmembrane proteins"/>
    <property type="match status" value="1"/>
</dbReference>
<gene>
    <name evidence="9" type="primary">LOC106014206</name>
</gene>
<organism evidence="8 9">
    <name type="scientific">Aplysia californica</name>
    <name type="common">California sea hare</name>
    <dbReference type="NCBI Taxonomy" id="6500"/>
    <lineage>
        <taxon>Eukaryota</taxon>
        <taxon>Metazoa</taxon>
        <taxon>Spiralia</taxon>
        <taxon>Lophotrochozoa</taxon>
        <taxon>Mollusca</taxon>
        <taxon>Gastropoda</taxon>
        <taxon>Heterobranchia</taxon>
        <taxon>Euthyneura</taxon>
        <taxon>Tectipleura</taxon>
        <taxon>Aplysiida</taxon>
        <taxon>Aplysioidea</taxon>
        <taxon>Aplysiidae</taxon>
        <taxon>Aplysia</taxon>
    </lineage>
</organism>
<evidence type="ECO:0000313" key="9">
    <source>
        <dbReference type="RefSeq" id="XP_012946872.2"/>
    </source>
</evidence>
<dbReference type="SUPFAM" id="SSF81321">
    <property type="entry name" value="Family A G protein-coupled receptor-like"/>
    <property type="match status" value="1"/>
</dbReference>
<keyword evidence="2 5" id="KW-0812">Transmembrane</keyword>
<feature type="signal peptide" evidence="6">
    <location>
        <begin position="1"/>
        <end position="25"/>
    </location>
</feature>
<evidence type="ECO:0000259" key="7">
    <source>
        <dbReference type="PROSITE" id="PS50262"/>
    </source>
</evidence>
<dbReference type="Pfam" id="PF00001">
    <property type="entry name" value="7tm_1"/>
    <property type="match status" value="1"/>
</dbReference>
<evidence type="ECO:0000256" key="4">
    <source>
        <dbReference type="ARBA" id="ARBA00023136"/>
    </source>
</evidence>
<keyword evidence="8" id="KW-1185">Reference proteome</keyword>
<feature type="chain" id="PRO_5046410579" evidence="6">
    <location>
        <begin position="26"/>
        <end position="103"/>
    </location>
</feature>
<keyword evidence="3 5" id="KW-1133">Transmembrane helix</keyword>
<dbReference type="GeneID" id="106014206"/>
<protein>
    <submittedName>
        <fullName evidence="9">Uncharacterized protein LOC106014206</fullName>
    </submittedName>
</protein>
<feature type="domain" description="G-protein coupled receptors family 1 profile" evidence="7">
    <location>
        <begin position="1"/>
        <end position="103"/>
    </location>
</feature>
<evidence type="ECO:0000313" key="8">
    <source>
        <dbReference type="Proteomes" id="UP000694888"/>
    </source>
</evidence>
<name>A0ABM1AFX5_APLCA</name>
<reference evidence="9" key="1">
    <citation type="submission" date="2025-08" db="UniProtKB">
        <authorList>
            <consortium name="RefSeq"/>
        </authorList>
    </citation>
    <scope>IDENTIFICATION</scope>
</reference>
<dbReference type="Proteomes" id="UP000694888">
    <property type="component" value="Unplaced"/>
</dbReference>
<feature type="transmembrane region" description="Helical" evidence="5">
    <location>
        <begin position="66"/>
        <end position="90"/>
    </location>
</feature>
<keyword evidence="4 5" id="KW-0472">Membrane</keyword>
<evidence type="ECO:0000256" key="3">
    <source>
        <dbReference type="ARBA" id="ARBA00022989"/>
    </source>
</evidence>
<dbReference type="PROSITE" id="PS50262">
    <property type="entry name" value="G_PROTEIN_RECEP_F1_2"/>
    <property type="match status" value="1"/>
</dbReference>
<evidence type="ECO:0000256" key="1">
    <source>
        <dbReference type="ARBA" id="ARBA00004370"/>
    </source>
</evidence>
<evidence type="ECO:0000256" key="5">
    <source>
        <dbReference type="SAM" id="Phobius"/>
    </source>
</evidence>
<sequence>MCTSRNARIALVCTWVASTLLACPAFVVMGTESNMYYNNSTSVVVVLCADIGVTNQDRLVYALWKLVSLFVVPTAILLYCYARVIAILWLSTQQLQTMTSPSR</sequence>
<evidence type="ECO:0000256" key="2">
    <source>
        <dbReference type="ARBA" id="ARBA00022692"/>
    </source>
</evidence>
<dbReference type="RefSeq" id="XP_012946872.2">
    <property type="nucleotide sequence ID" value="XM_013091418.2"/>
</dbReference>
<keyword evidence="6" id="KW-0732">Signal</keyword>
<dbReference type="InterPro" id="IPR000276">
    <property type="entry name" value="GPCR_Rhodpsn"/>
</dbReference>
<proteinExistence type="predicted"/>
<accession>A0ABM1AFX5</accession>
<evidence type="ECO:0000256" key="6">
    <source>
        <dbReference type="SAM" id="SignalP"/>
    </source>
</evidence>
<dbReference type="PRINTS" id="PR00237">
    <property type="entry name" value="GPCRRHODOPSN"/>
</dbReference>